<dbReference type="Gene3D" id="1.10.1170.10">
    <property type="entry name" value="Inhibitor Of Apoptosis Protein (2mihbC-IAP-1), Chain A"/>
    <property type="match status" value="1"/>
</dbReference>
<keyword evidence="3" id="KW-1185">Reference proteome</keyword>
<dbReference type="PANTHER" id="PTHR10044">
    <property type="entry name" value="INHIBITOR OF APOPTOSIS"/>
    <property type="match status" value="1"/>
</dbReference>
<protein>
    <submittedName>
        <fullName evidence="2">Uncharacterized protein</fullName>
    </submittedName>
</protein>
<sequence length="427" mass="49083">MLGDLVSRAFAQAVDLLLTRHGSSKGSKTNGMSTLKGGRKPTNGTKLMIDGSKTDEKSEMMPMLFSNLEIQKGQCHHASPLLRPSILMQDTIQQCQRSRSFQRQVKLHSFLMKEEFKSYIGQLGHAAIFSLYASVCGVSFMDGERSCDTVVYEWKVVRDYLTDDYHHYDVITSRDLRGHSQLKIVKVVINLSEYEMDYEFEYPERQENLKSFSKLVFRIVPKPSWGEQLMCYVKGDEYVTGKLKHYFIRPVFSQASVVLGSRGHVDLQTRLDSCKRLQDGFDASIDAFSIQLAEAGYYLTTDKNLAQCFECGGILQLKNFDFDVWRDHAYWHPSCPYLIEKKGREFVEEVRSELRKACDFNKNCVFTFKIRTLAAARPTYRNDCNSESSDDEDDSDDDENDNDLFLDMSDNYTDSGLESDEELDFDF</sequence>
<feature type="region of interest" description="Disordered" evidence="1">
    <location>
        <begin position="383"/>
        <end position="427"/>
    </location>
</feature>
<dbReference type="GO" id="GO:0005634">
    <property type="term" value="C:nucleus"/>
    <property type="evidence" value="ECO:0007669"/>
    <property type="project" value="TreeGrafter"/>
</dbReference>
<dbReference type="AlphaFoldDB" id="A0AA88YF20"/>
<dbReference type="Pfam" id="PF00653">
    <property type="entry name" value="BIR"/>
    <property type="match status" value="1"/>
</dbReference>
<dbReference type="GO" id="GO:0051726">
    <property type="term" value="P:regulation of cell cycle"/>
    <property type="evidence" value="ECO:0007669"/>
    <property type="project" value="TreeGrafter"/>
</dbReference>
<evidence type="ECO:0000256" key="1">
    <source>
        <dbReference type="SAM" id="MobiDB-lite"/>
    </source>
</evidence>
<dbReference type="InterPro" id="IPR050784">
    <property type="entry name" value="IAP"/>
</dbReference>
<name>A0AA88YF20_PINIB</name>
<evidence type="ECO:0000313" key="2">
    <source>
        <dbReference type="EMBL" id="KAK3100456.1"/>
    </source>
</evidence>
<dbReference type="SMART" id="SM00238">
    <property type="entry name" value="BIR"/>
    <property type="match status" value="1"/>
</dbReference>
<feature type="compositionally biased region" description="Acidic residues" evidence="1">
    <location>
        <begin position="417"/>
        <end position="427"/>
    </location>
</feature>
<dbReference type="PANTHER" id="PTHR10044:SF139">
    <property type="entry name" value="DEATH-ASSOCIATED INHIBITOR OF APOPTOSIS 2"/>
    <property type="match status" value="1"/>
</dbReference>
<dbReference type="SUPFAM" id="SSF57924">
    <property type="entry name" value="Inhibitor of apoptosis (IAP) repeat"/>
    <property type="match status" value="1"/>
</dbReference>
<reference evidence="2" key="1">
    <citation type="submission" date="2019-08" db="EMBL/GenBank/DDBJ databases">
        <title>The improved chromosome-level genome for the pearl oyster Pinctada fucata martensii using PacBio sequencing and Hi-C.</title>
        <authorList>
            <person name="Zheng Z."/>
        </authorList>
    </citation>
    <scope>NUCLEOTIDE SEQUENCE</scope>
    <source>
        <strain evidence="2">ZZ-2019</strain>
        <tissue evidence="2">Adductor muscle</tissue>
    </source>
</reference>
<organism evidence="2 3">
    <name type="scientific">Pinctada imbricata</name>
    <name type="common">Atlantic pearl-oyster</name>
    <name type="synonym">Pinctada martensii</name>
    <dbReference type="NCBI Taxonomy" id="66713"/>
    <lineage>
        <taxon>Eukaryota</taxon>
        <taxon>Metazoa</taxon>
        <taxon>Spiralia</taxon>
        <taxon>Lophotrochozoa</taxon>
        <taxon>Mollusca</taxon>
        <taxon>Bivalvia</taxon>
        <taxon>Autobranchia</taxon>
        <taxon>Pteriomorphia</taxon>
        <taxon>Pterioida</taxon>
        <taxon>Pterioidea</taxon>
        <taxon>Pteriidae</taxon>
        <taxon>Pinctada</taxon>
    </lineage>
</organism>
<dbReference type="PROSITE" id="PS50143">
    <property type="entry name" value="BIR_REPEAT_2"/>
    <property type="match status" value="1"/>
</dbReference>
<proteinExistence type="predicted"/>
<accession>A0AA88YF20</accession>
<feature type="compositionally biased region" description="Acidic residues" evidence="1">
    <location>
        <begin position="388"/>
        <end position="404"/>
    </location>
</feature>
<feature type="compositionally biased region" description="Polar residues" evidence="1">
    <location>
        <begin position="24"/>
        <end position="33"/>
    </location>
</feature>
<dbReference type="GO" id="GO:0005737">
    <property type="term" value="C:cytoplasm"/>
    <property type="evidence" value="ECO:0007669"/>
    <property type="project" value="TreeGrafter"/>
</dbReference>
<feature type="region of interest" description="Disordered" evidence="1">
    <location>
        <begin position="21"/>
        <end position="49"/>
    </location>
</feature>
<dbReference type="EMBL" id="VSWD01000006">
    <property type="protein sequence ID" value="KAK3100456.1"/>
    <property type="molecule type" value="Genomic_DNA"/>
</dbReference>
<evidence type="ECO:0000313" key="3">
    <source>
        <dbReference type="Proteomes" id="UP001186944"/>
    </source>
</evidence>
<dbReference type="Proteomes" id="UP001186944">
    <property type="component" value="Unassembled WGS sequence"/>
</dbReference>
<dbReference type="InterPro" id="IPR001370">
    <property type="entry name" value="BIR_rpt"/>
</dbReference>
<comment type="caution">
    <text evidence="2">The sequence shown here is derived from an EMBL/GenBank/DDBJ whole genome shotgun (WGS) entry which is preliminary data.</text>
</comment>
<gene>
    <name evidence="2" type="ORF">FSP39_020326</name>
</gene>